<dbReference type="Gene3D" id="3.40.630.30">
    <property type="match status" value="1"/>
</dbReference>
<evidence type="ECO:0000313" key="3">
    <source>
        <dbReference type="Proteomes" id="UP001228044"/>
    </source>
</evidence>
<protein>
    <submittedName>
        <fullName evidence="2">GNAT family N-acetyltransferase</fullName>
    </submittedName>
</protein>
<dbReference type="PROSITE" id="PS51186">
    <property type="entry name" value="GNAT"/>
    <property type="match status" value="1"/>
</dbReference>
<dbReference type="InterPro" id="IPR000182">
    <property type="entry name" value="GNAT_dom"/>
</dbReference>
<dbReference type="EMBL" id="JAUHHC010000003">
    <property type="protein sequence ID" value="MDN3921376.1"/>
    <property type="molecule type" value="Genomic_DNA"/>
</dbReference>
<keyword evidence="3" id="KW-1185">Reference proteome</keyword>
<feature type="domain" description="N-acetyltransferase" evidence="1">
    <location>
        <begin position="30"/>
        <end position="181"/>
    </location>
</feature>
<dbReference type="Pfam" id="PF13302">
    <property type="entry name" value="Acetyltransf_3"/>
    <property type="match status" value="1"/>
</dbReference>
<evidence type="ECO:0000313" key="2">
    <source>
        <dbReference type="EMBL" id="MDN3921376.1"/>
    </source>
</evidence>
<evidence type="ECO:0000259" key="1">
    <source>
        <dbReference type="PROSITE" id="PS51186"/>
    </source>
</evidence>
<dbReference type="InterPro" id="IPR016181">
    <property type="entry name" value="Acyl_CoA_acyltransferase"/>
</dbReference>
<reference evidence="2 3" key="1">
    <citation type="submission" date="2023-06" db="EMBL/GenBank/DDBJ databases">
        <title>Pelomonas sp. PFR6 16S ribosomal RNA gene Genome sequencing and assembly.</title>
        <authorList>
            <person name="Woo H."/>
        </authorList>
    </citation>
    <scope>NUCLEOTIDE SEQUENCE [LARGE SCALE GENOMIC DNA]</scope>
    <source>
        <strain evidence="2 3">PFR6</strain>
    </source>
</reference>
<gene>
    <name evidence="2" type="ORF">QWJ38_13865</name>
</gene>
<dbReference type="InterPro" id="IPR051531">
    <property type="entry name" value="N-acetyltransferase"/>
</dbReference>
<dbReference type="PANTHER" id="PTHR43792:SF1">
    <property type="entry name" value="N-ACETYLTRANSFERASE DOMAIN-CONTAINING PROTEIN"/>
    <property type="match status" value="1"/>
</dbReference>
<dbReference type="SUPFAM" id="SSF55729">
    <property type="entry name" value="Acyl-CoA N-acyltransferases (Nat)"/>
    <property type="match status" value="1"/>
</dbReference>
<organism evidence="2 3">
    <name type="scientific">Roseateles violae</name>
    <dbReference type="NCBI Taxonomy" id="3058042"/>
    <lineage>
        <taxon>Bacteria</taxon>
        <taxon>Pseudomonadati</taxon>
        <taxon>Pseudomonadota</taxon>
        <taxon>Betaproteobacteria</taxon>
        <taxon>Burkholderiales</taxon>
        <taxon>Sphaerotilaceae</taxon>
        <taxon>Roseateles</taxon>
    </lineage>
</organism>
<dbReference type="PANTHER" id="PTHR43792">
    <property type="entry name" value="GNAT FAMILY, PUTATIVE (AFU_ORTHOLOGUE AFUA_3G00765)-RELATED-RELATED"/>
    <property type="match status" value="1"/>
</dbReference>
<dbReference type="Proteomes" id="UP001228044">
    <property type="component" value="Unassembled WGS sequence"/>
</dbReference>
<name>A0ABT8DXJ4_9BURK</name>
<sequence length="187" mass="20620">MSPALAAHLAGAIDTPRLLLEPLTGAHAAAFFPLLQEDALYEWISMTKPDSLGDLTEAWRRSEQRVSPDGLFAWLAWAVRRRSDGRIIGRVDAEIDAKPEATNLGYYFFSPFWGQGHASEAVAAASEQLIARGVRRLVATVTVGNLASARVLRKAGFEFTRILPANDVVRGRAVDDEEYVRLAPLRY</sequence>
<accession>A0ABT8DXJ4</accession>
<proteinExistence type="predicted"/>
<dbReference type="RefSeq" id="WP_290359807.1">
    <property type="nucleotide sequence ID" value="NZ_JAUHHC010000003.1"/>
</dbReference>
<comment type="caution">
    <text evidence="2">The sequence shown here is derived from an EMBL/GenBank/DDBJ whole genome shotgun (WGS) entry which is preliminary data.</text>
</comment>